<feature type="chain" id="PRO_5036355372" evidence="1">
    <location>
        <begin position="23"/>
        <end position="236"/>
    </location>
</feature>
<keyword evidence="4" id="KW-1185">Reference proteome</keyword>
<gene>
    <name evidence="3" type="primary">Aste57867_4368</name>
    <name evidence="2" type="ORF">As57867_004356</name>
    <name evidence="3" type="ORF">ASTE57867_4368</name>
</gene>
<reference evidence="3 4" key="1">
    <citation type="submission" date="2019-03" db="EMBL/GenBank/DDBJ databases">
        <authorList>
            <person name="Gaulin E."/>
            <person name="Dumas B."/>
        </authorList>
    </citation>
    <scope>NUCLEOTIDE SEQUENCE [LARGE SCALE GENOMIC DNA]</scope>
    <source>
        <strain evidence="3">CBS 568.67</strain>
    </source>
</reference>
<accession>A0A485KBB6</accession>
<sequence length="236" mass="26473">MGFLALGRRLAVFLTVVATAEAQKSTNCPYTDLPVEVTGIRVWDEVLCSSQSLAWFDMCIVDKACVQLPNTTTYDAVGDISKSRSSSFSTWRWETKAVDFSKAVFPDATTSMEFAGIANFSLQSVFPWPKNLTKILFKGIANFSLPSTFQWPNTVTQMYFIAMSNFSLPPTFQWPQNAMHIYFMDMDNASAPLSWPSTMEELTLRTISNMALLSTFPPTLTKLCVFWAHLDMITAT</sequence>
<dbReference type="EMBL" id="CAADRA010001057">
    <property type="protein sequence ID" value="VFT81482.1"/>
    <property type="molecule type" value="Genomic_DNA"/>
</dbReference>
<evidence type="ECO:0000313" key="3">
    <source>
        <dbReference type="EMBL" id="VFT81482.1"/>
    </source>
</evidence>
<reference evidence="2" key="2">
    <citation type="submission" date="2019-06" db="EMBL/GenBank/DDBJ databases">
        <title>Genomics analysis of Aphanomyces spp. identifies a new class of oomycete effector associated with host adaptation.</title>
        <authorList>
            <person name="Gaulin E."/>
        </authorList>
    </citation>
    <scope>NUCLEOTIDE SEQUENCE</scope>
    <source>
        <strain evidence="2">CBS 578.67</strain>
    </source>
</reference>
<dbReference type="EMBL" id="VJMH01001057">
    <property type="protein sequence ID" value="KAF0713390.1"/>
    <property type="molecule type" value="Genomic_DNA"/>
</dbReference>
<evidence type="ECO:0000313" key="2">
    <source>
        <dbReference type="EMBL" id="KAF0713390.1"/>
    </source>
</evidence>
<dbReference type="AlphaFoldDB" id="A0A485KBB6"/>
<name>A0A485KBB6_9STRA</name>
<proteinExistence type="predicted"/>
<evidence type="ECO:0000313" key="4">
    <source>
        <dbReference type="Proteomes" id="UP000332933"/>
    </source>
</evidence>
<feature type="signal peptide" evidence="1">
    <location>
        <begin position="1"/>
        <end position="22"/>
    </location>
</feature>
<keyword evidence="1" id="KW-0732">Signal</keyword>
<dbReference type="Proteomes" id="UP000332933">
    <property type="component" value="Unassembled WGS sequence"/>
</dbReference>
<protein>
    <submittedName>
        <fullName evidence="3">Aste57867_4368 protein</fullName>
    </submittedName>
</protein>
<evidence type="ECO:0000256" key="1">
    <source>
        <dbReference type="SAM" id="SignalP"/>
    </source>
</evidence>
<organism evidence="3 4">
    <name type="scientific">Aphanomyces stellatus</name>
    <dbReference type="NCBI Taxonomy" id="120398"/>
    <lineage>
        <taxon>Eukaryota</taxon>
        <taxon>Sar</taxon>
        <taxon>Stramenopiles</taxon>
        <taxon>Oomycota</taxon>
        <taxon>Saprolegniomycetes</taxon>
        <taxon>Saprolegniales</taxon>
        <taxon>Verrucalvaceae</taxon>
        <taxon>Aphanomyces</taxon>
    </lineage>
</organism>